<sequence>MRHARVGRDGASTSASRTSSMRRRTTTRRATPTTRASTVRARADADEDAVEMDDFDARRVRAFAARARGLRAKVLKELLARAGARSDDCLEKEELVRRVTETWIDTENDAITTRLRQLGNIGGNPRAGYALVTLDVGGEIGLCDFVIDTGATTALITPKALEMLDKENVTEGAAVRGLTGTGETLRQKVSVSDVRLGSKLFVLDAVVTDLSAVGLPPQIGGLLGLDFLSKFEIEFNFTDSALKFWPKGSIANGAVDTDDLVKIPLHLHPVGLRTVKCSLNNSAPFDAIVDMGSFFSVANWMASTTAGIGPDSPEVKRGGLQVSGVDGGSMQMAMAPFDLRVIGEAEDLSSTYRGMCCVGDLPAFNALGASVSPMMALGLDVIGRGRMVFNASDNCMYLSSGDETYGV</sequence>
<dbReference type="Gene3D" id="1.10.720.30">
    <property type="entry name" value="SAP domain"/>
    <property type="match status" value="1"/>
</dbReference>
<dbReference type="Gene3D" id="2.40.70.10">
    <property type="entry name" value="Acid Proteases"/>
    <property type="match status" value="1"/>
</dbReference>
<dbReference type="InterPro" id="IPR021109">
    <property type="entry name" value="Peptidase_aspartic_dom_sf"/>
</dbReference>
<evidence type="ECO:0008006" key="3">
    <source>
        <dbReference type="Google" id="ProtNLM"/>
    </source>
</evidence>
<dbReference type="CDD" id="cd05483">
    <property type="entry name" value="retropepsin_like_bacteria"/>
    <property type="match status" value="1"/>
</dbReference>
<dbReference type="Proteomes" id="UP000195557">
    <property type="component" value="Unassembled WGS sequence"/>
</dbReference>
<organism evidence="2">
    <name type="scientific">Ostreococcus tauri</name>
    <name type="common">Marine green alga</name>
    <dbReference type="NCBI Taxonomy" id="70448"/>
    <lineage>
        <taxon>Eukaryota</taxon>
        <taxon>Viridiplantae</taxon>
        <taxon>Chlorophyta</taxon>
        <taxon>Mamiellophyceae</taxon>
        <taxon>Mamiellales</taxon>
        <taxon>Bathycoccaceae</taxon>
        <taxon>Ostreococcus</taxon>
    </lineage>
</organism>
<evidence type="ECO:0000313" key="2">
    <source>
        <dbReference type="EMBL" id="OUS47158.1"/>
    </source>
</evidence>
<feature type="region of interest" description="Disordered" evidence="1">
    <location>
        <begin position="1"/>
        <end position="44"/>
    </location>
</feature>
<accession>A0A1Y5IC47</accession>
<gene>
    <name evidence="2" type="ORF">BE221DRAFT_191709</name>
</gene>
<feature type="compositionally biased region" description="Low complexity" evidence="1">
    <location>
        <begin position="28"/>
        <end position="40"/>
    </location>
</feature>
<dbReference type="Pfam" id="PF13650">
    <property type="entry name" value="Asp_protease_2"/>
    <property type="match status" value="1"/>
</dbReference>
<dbReference type="InterPro" id="IPR036361">
    <property type="entry name" value="SAP_dom_sf"/>
</dbReference>
<reference evidence="2" key="1">
    <citation type="submission" date="2017-04" db="EMBL/GenBank/DDBJ databases">
        <title>Population genomics of picophytoplankton unveils novel chromosome hypervariability.</title>
        <authorList>
            <consortium name="DOE Joint Genome Institute"/>
            <person name="Blanc-Mathieu R."/>
            <person name="Krasovec M."/>
            <person name="Hebrard M."/>
            <person name="Yau S."/>
            <person name="Desgranges E."/>
            <person name="Martin J."/>
            <person name="Schackwitz W."/>
            <person name="Kuo A."/>
            <person name="Salin G."/>
            <person name="Donnadieu C."/>
            <person name="Desdevises Y."/>
            <person name="Sanchez-Ferandin S."/>
            <person name="Moreau H."/>
            <person name="Rivals E."/>
            <person name="Grigoriev I.V."/>
            <person name="Grimsley N."/>
            <person name="Eyre-Walker A."/>
            <person name="Piganeau G."/>
        </authorList>
    </citation>
    <scope>NUCLEOTIDE SEQUENCE [LARGE SCALE GENOMIC DNA]</scope>
    <source>
        <strain evidence="2">RCC 1115</strain>
    </source>
</reference>
<dbReference type="AlphaFoldDB" id="A0A1Y5IC47"/>
<dbReference type="EMBL" id="KZ155780">
    <property type="protein sequence ID" value="OUS47158.1"/>
    <property type="molecule type" value="Genomic_DNA"/>
</dbReference>
<dbReference type="eggNOG" id="ENOG502S92I">
    <property type="taxonomic scope" value="Eukaryota"/>
</dbReference>
<dbReference type="SUPFAM" id="SSF50630">
    <property type="entry name" value="Acid proteases"/>
    <property type="match status" value="1"/>
</dbReference>
<evidence type="ECO:0000256" key="1">
    <source>
        <dbReference type="SAM" id="MobiDB-lite"/>
    </source>
</evidence>
<dbReference type="InterPro" id="IPR034122">
    <property type="entry name" value="Retropepsin-like_bacterial"/>
</dbReference>
<proteinExistence type="predicted"/>
<protein>
    <recommendedName>
        <fullName evidence="3">Aspartic peptidase domain</fullName>
    </recommendedName>
</protein>
<name>A0A1Y5IC47_OSTTA</name>